<accession>W4M2T5</accession>
<dbReference type="InterPro" id="IPR007197">
    <property type="entry name" value="rSAM"/>
</dbReference>
<dbReference type="InterPro" id="IPR050377">
    <property type="entry name" value="Radical_SAM_PqqE_MftC-like"/>
</dbReference>
<dbReference type="GO" id="GO:0046872">
    <property type="term" value="F:metal ion binding"/>
    <property type="evidence" value="ECO:0007669"/>
    <property type="project" value="UniProtKB-KW"/>
</dbReference>
<keyword evidence="3" id="KW-0479">Metal-binding</keyword>
<evidence type="ECO:0000256" key="2">
    <source>
        <dbReference type="ARBA" id="ARBA00022691"/>
    </source>
</evidence>
<dbReference type="InterPro" id="IPR013785">
    <property type="entry name" value="Aldolase_TIM"/>
</dbReference>
<comment type="caution">
    <text evidence="7">The sequence shown here is derived from an EMBL/GenBank/DDBJ whole genome shotgun (WGS) entry which is preliminary data.</text>
</comment>
<evidence type="ECO:0000313" key="8">
    <source>
        <dbReference type="Proteomes" id="UP000019140"/>
    </source>
</evidence>
<dbReference type="GO" id="GO:0015995">
    <property type="term" value="P:chlorophyll biosynthetic process"/>
    <property type="evidence" value="ECO:0007669"/>
    <property type="project" value="InterPro"/>
</dbReference>
<dbReference type="AlphaFoldDB" id="W4M2T5"/>
<proteinExistence type="predicted"/>
<dbReference type="NCBIfam" id="TIGR04085">
    <property type="entry name" value="rSAM_more_4Fe4S"/>
    <property type="match status" value="1"/>
</dbReference>
<evidence type="ECO:0000313" key="7">
    <source>
        <dbReference type="EMBL" id="ETX04505.1"/>
    </source>
</evidence>
<dbReference type="Gene3D" id="3.20.20.70">
    <property type="entry name" value="Aldolase class I"/>
    <property type="match status" value="1"/>
</dbReference>
<dbReference type="Proteomes" id="UP000019140">
    <property type="component" value="Unassembled WGS sequence"/>
</dbReference>
<dbReference type="InterPro" id="IPR042298">
    <property type="entry name" value="P-CP_red_C"/>
</dbReference>
<evidence type="ECO:0000256" key="3">
    <source>
        <dbReference type="ARBA" id="ARBA00022723"/>
    </source>
</evidence>
<name>W4M2T5_9BACT</name>
<dbReference type="PROSITE" id="PS51918">
    <property type="entry name" value="RADICAL_SAM"/>
    <property type="match status" value="1"/>
</dbReference>
<comment type="cofactor">
    <cofactor evidence="1">
        <name>[4Fe-4S] cluster</name>
        <dbReference type="ChEBI" id="CHEBI:49883"/>
    </cofactor>
</comment>
<dbReference type="GO" id="GO:0016491">
    <property type="term" value="F:oxidoreductase activity"/>
    <property type="evidence" value="ECO:0007669"/>
    <property type="project" value="InterPro"/>
</dbReference>
<evidence type="ECO:0000259" key="6">
    <source>
        <dbReference type="PROSITE" id="PS51918"/>
    </source>
</evidence>
<dbReference type="Pfam" id="PF13186">
    <property type="entry name" value="SPASM"/>
    <property type="match status" value="1"/>
</dbReference>
<dbReference type="Pfam" id="PF08369">
    <property type="entry name" value="PCP_red"/>
    <property type="match status" value="1"/>
</dbReference>
<evidence type="ECO:0000256" key="5">
    <source>
        <dbReference type="ARBA" id="ARBA00023014"/>
    </source>
</evidence>
<dbReference type="Pfam" id="PF04055">
    <property type="entry name" value="Radical_SAM"/>
    <property type="match status" value="1"/>
</dbReference>
<protein>
    <recommendedName>
        <fullName evidence="6">Radical SAM core domain-containing protein</fullName>
    </recommendedName>
</protein>
<dbReference type="Gene3D" id="1.10.8.550">
    <property type="entry name" value="Proto-chlorophyllide reductase 57 kD subunit B"/>
    <property type="match status" value="1"/>
</dbReference>
<dbReference type="InterPro" id="IPR013580">
    <property type="entry name" value="LI-POR_suB-like_C"/>
</dbReference>
<sequence length="474" mass="51918">MNRADAGTATAPTDAAQHRAYSISWNLTQRCNLHCAHCYMSAHSGADISWELSTAECQRVMHDIAQVNPEALLILTGGEPLVRKDIFDLASYASDIGFTVVLGTNGVLLREAEAKRMRQSGIQGASISLDSVDAARHDAFRRLPGSWDAAVRATQVLSAEGLDFSIHNSITDWNADEMPAMIDLARDLGARVLNFFFLVRTGRGADLTDITPPRYEQLLTSIAYAQGVGQDGRASTAGAQPPGTQYLEDPWSVPAGRAGDMVIRAKCAPHLRRILYELAPQSPLLQNYAQGSCPAGKHYCRITPTGDVTPCPYMPVSAGNVRQQPFAEIWRNAQPMQDLRQPQLGGRCGSCEFSKICGGCRCRAYATHGDYLAEDPACAYEPGQHGGEVITLSEEQTFGFDATFTLVWSEAAQARLKRLPSFARGMVAKGVERYAKENGLSVITPEVMQAVRERAEQRYGRRFNFRSFFRGQSS</sequence>
<dbReference type="EMBL" id="AZHX01001204">
    <property type="protein sequence ID" value="ETX04505.1"/>
    <property type="molecule type" value="Genomic_DNA"/>
</dbReference>
<evidence type="ECO:0000256" key="1">
    <source>
        <dbReference type="ARBA" id="ARBA00001966"/>
    </source>
</evidence>
<dbReference type="SFLD" id="SFLDS00029">
    <property type="entry name" value="Radical_SAM"/>
    <property type="match status" value="1"/>
</dbReference>
<keyword evidence="5" id="KW-0411">Iron-sulfur</keyword>
<dbReference type="SUPFAM" id="SSF102114">
    <property type="entry name" value="Radical SAM enzymes"/>
    <property type="match status" value="1"/>
</dbReference>
<dbReference type="CDD" id="cd01335">
    <property type="entry name" value="Radical_SAM"/>
    <property type="match status" value="1"/>
</dbReference>
<dbReference type="InterPro" id="IPR058240">
    <property type="entry name" value="rSAM_sf"/>
</dbReference>
<dbReference type="SFLD" id="SFLDG01067">
    <property type="entry name" value="SPASM/twitch_domain_containing"/>
    <property type="match status" value="1"/>
</dbReference>
<feature type="domain" description="Radical SAM core" evidence="6">
    <location>
        <begin position="17"/>
        <end position="231"/>
    </location>
</feature>
<dbReference type="InterPro" id="IPR023885">
    <property type="entry name" value="4Fe4S-binding_SPASM_dom"/>
</dbReference>
<dbReference type="CDD" id="cd21123">
    <property type="entry name" value="SPASM_MftC-like"/>
    <property type="match status" value="1"/>
</dbReference>
<dbReference type="PATRIC" id="fig|1429439.4.peg.4823"/>
<evidence type="ECO:0000256" key="4">
    <source>
        <dbReference type="ARBA" id="ARBA00023004"/>
    </source>
</evidence>
<dbReference type="GO" id="GO:0051536">
    <property type="term" value="F:iron-sulfur cluster binding"/>
    <property type="evidence" value="ECO:0007669"/>
    <property type="project" value="UniProtKB-KW"/>
</dbReference>
<gene>
    <name evidence="7" type="ORF">ETSY2_28425</name>
</gene>
<dbReference type="GO" id="GO:0015979">
    <property type="term" value="P:photosynthesis"/>
    <property type="evidence" value="ECO:0007669"/>
    <property type="project" value="InterPro"/>
</dbReference>
<dbReference type="PANTHER" id="PTHR11228:SF7">
    <property type="entry name" value="PQQA PEPTIDE CYCLASE"/>
    <property type="match status" value="1"/>
</dbReference>
<keyword evidence="4" id="KW-0408">Iron</keyword>
<keyword evidence="2" id="KW-0949">S-adenosyl-L-methionine</keyword>
<organism evidence="7 8">
    <name type="scientific">Candidatus Entotheonella gemina</name>
    <dbReference type="NCBI Taxonomy" id="1429439"/>
    <lineage>
        <taxon>Bacteria</taxon>
        <taxon>Pseudomonadati</taxon>
        <taxon>Nitrospinota/Tectimicrobiota group</taxon>
        <taxon>Candidatus Tectimicrobiota</taxon>
        <taxon>Candidatus Entotheonellia</taxon>
        <taxon>Candidatus Entotheonellales</taxon>
        <taxon>Candidatus Entotheonellaceae</taxon>
        <taxon>Candidatus Entotheonella</taxon>
    </lineage>
</organism>
<keyword evidence="8" id="KW-1185">Reference proteome</keyword>
<dbReference type="PANTHER" id="PTHR11228">
    <property type="entry name" value="RADICAL SAM DOMAIN PROTEIN"/>
    <property type="match status" value="1"/>
</dbReference>
<dbReference type="SFLD" id="SFLDG01386">
    <property type="entry name" value="main_SPASM_domain-containing"/>
    <property type="match status" value="1"/>
</dbReference>
<dbReference type="HOGENOM" id="CLU_009273_4_0_7"/>
<reference evidence="7 8" key="1">
    <citation type="journal article" date="2014" name="Nature">
        <title>An environmental bacterial taxon with a large and distinct metabolic repertoire.</title>
        <authorList>
            <person name="Wilson M.C."/>
            <person name="Mori T."/>
            <person name="Ruckert C."/>
            <person name="Uria A.R."/>
            <person name="Helf M.J."/>
            <person name="Takada K."/>
            <person name="Gernert C."/>
            <person name="Steffens U.A."/>
            <person name="Heycke N."/>
            <person name="Schmitt S."/>
            <person name="Rinke C."/>
            <person name="Helfrich E.J."/>
            <person name="Brachmann A.O."/>
            <person name="Gurgui C."/>
            <person name="Wakimoto T."/>
            <person name="Kracht M."/>
            <person name="Crusemann M."/>
            <person name="Hentschel U."/>
            <person name="Abe I."/>
            <person name="Matsunaga S."/>
            <person name="Kalinowski J."/>
            <person name="Takeyama H."/>
            <person name="Piel J."/>
        </authorList>
    </citation>
    <scope>NUCLEOTIDE SEQUENCE [LARGE SCALE GENOMIC DNA]</scope>
    <source>
        <strain evidence="8">TSY2</strain>
    </source>
</reference>